<keyword evidence="2" id="KW-1185">Reference proteome</keyword>
<dbReference type="RefSeq" id="WP_279586805.1">
    <property type="nucleotide sequence ID" value="NZ_SOAU01000001.1"/>
</dbReference>
<protein>
    <submittedName>
        <fullName evidence="1">Uncharacterized protein</fullName>
    </submittedName>
</protein>
<organism evidence="1 2">
    <name type="scientific">Ilumatobacter fluminis</name>
    <dbReference type="NCBI Taxonomy" id="467091"/>
    <lineage>
        <taxon>Bacteria</taxon>
        <taxon>Bacillati</taxon>
        <taxon>Actinomycetota</taxon>
        <taxon>Acidimicrobiia</taxon>
        <taxon>Acidimicrobiales</taxon>
        <taxon>Ilumatobacteraceae</taxon>
        <taxon>Ilumatobacter</taxon>
    </lineage>
</organism>
<accession>A0A4R7I768</accession>
<gene>
    <name evidence="1" type="ORF">BDK89_4283</name>
</gene>
<name>A0A4R7I768_9ACTN</name>
<dbReference type="Proteomes" id="UP000294558">
    <property type="component" value="Unassembled WGS sequence"/>
</dbReference>
<evidence type="ECO:0000313" key="2">
    <source>
        <dbReference type="Proteomes" id="UP000294558"/>
    </source>
</evidence>
<dbReference type="AlphaFoldDB" id="A0A4R7I768"/>
<proteinExistence type="predicted"/>
<reference evidence="1 2" key="1">
    <citation type="submission" date="2019-03" db="EMBL/GenBank/DDBJ databases">
        <title>Sequencing the genomes of 1000 actinobacteria strains.</title>
        <authorList>
            <person name="Klenk H.-P."/>
        </authorList>
    </citation>
    <scope>NUCLEOTIDE SEQUENCE [LARGE SCALE GENOMIC DNA]</scope>
    <source>
        <strain evidence="1 2">DSM 18936</strain>
    </source>
</reference>
<sequence length="44" mass="4570">MKLLRRIVGALVIAGVAAGGIRIKGTGGVPPQHGGWRPLELPQE</sequence>
<comment type="caution">
    <text evidence="1">The sequence shown here is derived from an EMBL/GenBank/DDBJ whole genome shotgun (WGS) entry which is preliminary data.</text>
</comment>
<evidence type="ECO:0000313" key="1">
    <source>
        <dbReference type="EMBL" id="TDT18653.1"/>
    </source>
</evidence>
<dbReference type="EMBL" id="SOAU01000001">
    <property type="protein sequence ID" value="TDT18653.1"/>
    <property type="molecule type" value="Genomic_DNA"/>
</dbReference>